<feature type="non-terminal residue" evidence="2">
    <location>
        <position position="1"/>
    </location>
</feature>
<comment type="caution">
    <text evidence="2">The sequence shown here is derived from an EMBL/GenBank/DDBJ whole genome shotgun (WGS) entry which is preliminary data.</text>
</comment>
<dbReference type="OrthoDB" id="10288413at2759"/>
<name>A0A8H3B0U1_9AGAM</name>
<gene>
    <name evidence="2" type="ORF">RDB_LOCUS46527</name>
</gene>
<organism evidence="2 3">
    <name type="scientific">Rhizoctonia solani</name>
    <dbReference type="NCBI Taxonomy" id="456999"/>
    <lineage>
        <taxon>Eukaryota</taxon>
        <taxon>Fungi</taxon>
        <taxon>Dikarya</taxon>
        <taxon>Basidiomycota</taxon>
        <taxon>Agaricomycotina</taxon>
        <taxon>Agaricomycetes</taxon>
        <taxon>Cantharellales</taxon>
        <taxon>Ceratobasidiaceae</taxon>
        <taxon>Rhizoctonia</taxon>
    </lineage>
</organism>
<sequence length="122" mass="13652">LIDYQDINYEPEGPHYRGGADEPTIGLEDEQPTNNSPDVYTNTSPRNLFIPPAFHLYSNFSFNPKVTVERIQGPGPLDGVQATVFFWSAFITSHARAGDFTSAFPSVAQELQGNISHREFLY</sequence>
<dbReference type="AlphaFoldDB" id="A0A8H3B0U1"/>
<feature type="region of interest" description="Disordered" evidence="1">
    <location>
        <begin position="11"/>
        <end position="42"/>
    </location>
</feature>
<feature type="compositionally biased region" description="Polar residues" evidence="1">
    <location>
        <begin position="32"/>
        <end position="42"/>
    </location>
</feature>
<evidence type="ECO:0000313" key="2">
    <source>
        <dbReference type="EMBL" id="CAE6445263.1"/>
    </source>
</evidence>
<evidence type="ECO:0000313" key="3">
    <source>
        <dbReference type="Proteomes" id="UP000663861"/>
    </source>
</evidence>
<evidence type="ECO:0000256" key="1">
    <source>
        <dbReference type="SAM" id="MobiDB-lite"/>
    </source>
</evidence>
<protein>
    <submittedName>
        <fullName evidence="2">Uncharacterized protein</fullName>
    </submittedName>
</protein>
<dbReference type="Proteomes" id="UP000663861">
    <property type="component" value="Unassembled WGS sequence"/>
</dbReference>
<proteinExistence type="predicted"/>
<dbReference type="EMBL" id="CAJMWY010000731">
    <property type="protein sequence ID" value="CAE6445263.1"/>
    <property type="molecule type" value="Genomic_DNA"/>
</dbReference>
<accession>A0A8H3B0U1</accession>
<reference evidence="2" key="1">
    <citation type="submission" date="2021-01" db="EMBL/GenBank/DDBJ databases">
        <authorList>
            <person name="Kaushik A."/>
        </authorList>
    </citation>
    <scope>NUCLEOTIDE SEQUENCE</scope>
    <source>
        <strain evidence="2">AG4-RS23</strain>
    </source>
</reference>